<dbReference type="InterPro" id="IPR013752">
    <property type="entry name" value="KPA_reductase"/>
</dbReference>
<evidence type="ECO:0000313" key="11">
    <source>
        <dbReference type="Proteomes" id="UP000013111"/>
    </source>
</evidence>
<evidence type="ECO:0000256" key="5">
    <source>
        <dbReference type="ARBA" id="ARBA00023002"/>
    </source>
</evidence>
<dbReference type="InterPro" id="IPR013332">
    <property type="entry name" value="KPR_N"/>
</dbReference>
<dbReference type="InterPro" id="IPR008927">
    <property type="entry name" value="6-PGluconate_DH-like_C_sf"/>
</dbReference>
<comment type="pathway">
    <text evidence="1">Cofactor biosynthesis; (R)-pantothenate biosynthesis; (R)-pantoate from 3-methyl-2-oxobutanoate: step 2/2.</text>
</comment>
<dbReference type="PROSITE" id="PS51257">
    <property type="entry name" value="PROKAR_LIPOPROTEIN"/>
    <property type="match status" value="1"/>
</dbReference>
<dbReference type="Pfam" id="PF02558">
    <property type="entry name" value="ApbA"/>
    <property type="match status" value="1"/>
</dbReference>
<keyword evidence="4" id="KW-0566">Pantothenate biosynthesis</keyword>
<dbReference type="UniPathway" id="UPA00028">
    <property type="reaction ID" value="UER00004"/>
</dbReference>
<gene>
    <name evidence="10" type="primary">panE</name>
    <name evidence="10" type="ORF">BN437_3315</name>
</gene>
<keyword evidence="5 10" id="KW-0560">Oxidoreductase</keyword>
<sequence>MRKTSVLFIGIGGIGAPIASQLISHPGISLSCLCKSTQSERGMRTITVKKDGGTKTFDLEEITNYPLFNDPKDIIILSCKAHQNKHIYQSLVKYSDENTLLLVMQNGVGIDKELAYYNFPGIIFNCVVVSCSHKISTDTVLIEQFPRLFFSLDNKQHRKQSLLLQDIFKYTDIPYFFTQETPEELMWKKFAFIICVSAATIKFPGPCSMIIEHEECLHFFKSLCHEFSHFAKIRGVDIDADRLIEDGLFRANKMPVENYSSMTLDALEHKYGELAFFLKEMLLKTQIELPNFKKIANLLSQDKD</sequence>
<dbReference type="GO" id="GO:0015940">
    <property type="term" value="P:pantothenate biosynthetic process"/>
    <property type="evidence" value="ECO:0007669"/>
    <property type="project" value="UniProtKB-UniPathway"/>
</dbReference>
<dbReference type="Pfam" id="PF08546">
    <property type="entry name" value="ApbA_C"/>
    <property type="match status" value="1"/>
</dbReference>
<dbReference type="AlphaFoldDB" id="A0A830ZVZ5"/>
<evidence type="ECO:0000313" key="10">
    <source>
        <dbReference type="EMBL" id="CCO95216.1"/>
    </source>
</evidence>
<evidence type="ECO:0000256" key="3">
    <source>
        <dbReference type="ARBA" id="ARBA00019465"/>
    </source>
</evidence>
<evidence type="ECO:0000256" key="6">
    <source>
        <dbReference type="ARBA" id="ARBA00032024"/>
    </source>
</evidence>
<organism evidence="10 11">
    <name type="scientific">Erwinia amylovora NBRC 12687 = CFBP 1232</name>
    <dbReference type="NCBI Taxonomy" id="1219359"/>
    <lineage>
        <taxon>Bacteria</taxon>
        <taxon>Pseudomonadati</taxon>
        <taxon>Pseudomonadota</taxon>
        <taxon>Gammaproteobacteria</taxon>
        <taxon>Enterobacterales</taxon>
        <taxon>Erwiniaceae</taxon>
        <taxon>Erwinia</taxon>
    </lineage>
</organism>
<evidence type="ECO:0000256" key="1">
    <source>
        <dbReference type="ARBA" id="ARBA00004994"/>
    </source>
</evidence>
<dbReference type="Gene3D" id="1.10.1040.10">
    <property type="entry name" value="N-(1-d-carboxylethyl)-l-norvaline Dehydrogenase, domain 2"/>
    <property type="match status" value="1"/>
</dbReference>
<evidence type="ECO:0000259" key="8">
    <source>
        <dbReference type="Pfam" id="PF02558"/>
    </source>
</evidence>
<reference evidence="10 11" key="2">
    <citation type="submission" date="2013-04" db="EMBL/GenBank/DDBJ databases">
        <title>Comparative genomics of 12 strains of Erwinia amylovora identifies a pan-genome with a large conserved core and provides insights into host specificity.</title>
        <authorList>
            <person name="Mann R.A."/>
            <person name="Smits T.H.M."/>
            <person name="Buehlmann A."/>
            <person name="Blom J."/>
            <person name="Goesmann A."/>
            <person name="Frey J.E."/>
            <person name="Plummer K.M."/>
            <person name="Beer S.V."/>
            <person name="Luck J."/>
            <person name="Duffy B."/>
            <person name="Rodoni B."/>
        </authorList>
    </citation>
    <scope>NUCLEOTIDE SEQUENCE [LARGE SCALE GENOMIC DNA]</scope>
    <source>
        <strain evidence="11">CFBP 1232</strain>
    </source>
</reference>
<dbReference type="GO" id="GO:0008677">
    <property type="term" value="F:2-dehydropantoate 2-reductase activity"/>
    <property type="evidence" value="ECO:0007669"/>
    <property type="project" value="UniProtKB-EC"/>
</dbReference>
<feature type="domain" description="Ketopantoate reductase N-terminal" evidence="8">
    <location>
        <begin position="6"/>
        <end position="138"/>
    </location>
</feature>
<dbReference type="InterPro" id="IPR051402">
    <property type="entry name" value="KPR-Related"/>
</dbReference>
<comment type="catalytic activity">
    <reaction evidence="7">
        <text>(R)-pantoate + NADP(+) = 2-dehydropantoate + NADPH + H(+)</text>
        <dbReference type="Rhea" id="RHEA:16233"/>
        <dbReference type="ChEBI" id="CHEBI:11561"/>
        <dbReference type="ChEBI" id="CHEBI:15378"/>
        <dbReference type="ChEBI" id="CHEBI:15980"/>
        <dbReference type="ChEBI" id="CHEBI:57783"/>
        <dbReference type="ChEBI" id="CHEBI:58349"/>
        <dbReference type="EC" id="1.1.1.169"/>
    </reaction>
</comment>
<dbReference type="Gene3D" id="3.40.50.720">
    <property type="entry name" value="NAD(P)-binding Rossmann-like Domain"/>
    <property type="match status" value="1"/>
</dbReference>
<dbReference type="PANTHER" id="PTHR21708">
    <property type="entry name" value="PROBABLE 2-DEHYDROPANTOATE 2-REDUCTASE"/>
    <property type="match status" value="1"/>
</dbReference>
<dbReference type="PANTHER" id="PTHR21708:SF26">
    <property type="entry name" value="2-DEHYDROPANTOATE 2-REDUCTASE"/>
    <property type="match status" value="1"/>
</dbReference>
<evidence type="ECO:0000256" key="7">
    <source>
        <dbReference type="ARBA" id="ARBA00048793"/>
    </source>
</evidence>
<dbReference type="InterPro" id="IPR036291">
    <property type="entry name" value="NAD(P)-bd_dom_sf"/>
</dbReference>
<protein>
    <recommendedName>
        <fullName evidence="3">2-dehydropantoate 2-reductase</fullName>
        <ecNumber evidence="2">1.1.1.169</ecNumber>
    </recommendedName>
    <alternativeName>
        <fullName evidence="6">Ketopantoate reductase</fullName>
    </alternativeName>
</protein>
<dbReference type="RefSeq" id="WP_004160215.1">
    <property type="nucleotide sequence ID" value="NZ_BAYW01000020.1"/>
</dbReference>
<dbReference type="SUPFAM" id="SSF48179">
    <property type="entry name" value="6-phosphogluconate dehydrogenase C-terminal domain-like"/>
    <property type="match status" value="1"/>
</dbReference>
<dbReference type="EC" id="1.1.1.169" evidence="2"/>
<comment type="caution">
    <text evidence="10">The sequence shown here is derived from an EMBL/GenBank/DDBJ whole genome shotgun (WGS) entry which is preliminary data.</text>
</comment>
<dbReference type="GO" id="GO:0005737">
    <property type="term" value="C:cytoplasm"/>
    <property type="evidence" value="ECO:0007669"/>
    <property type="project" value="TreeGrafter"/>
</dbReference>
<accession>A0A830ZVZ5</accession>
<dbReference type="Proteomes" id="UP000013111">
    <property type="component" value="Unassembled WGS sequence"/>
</dbReference>
<evidence type="ECO:0000259" key="9">
    <source>
        <dbReference type="Pfam" id="PF08546"/>
    </source>
</evidence>
<feature type="domain" description="Ketopantoate reductase C-terminal" evidence="9">
    <location>
        <begin position="185"/>
        <end position="300"/>
    </location>
</feature>
<proteinExistence type="predicted"/>
<evidence type="ECO:0000256" key="4">
    <source>
        <dbReference type="ARBA" id="ARBA00022655"/>
    </source>
</evidence>
<reference evidence="10 11" key="1">
    <citation type="submission" date="2012-11" db="EMBL/GenBank/DDBJ databases">
        <authorList>
            <person name="Linke B."/>
        </authorList>
    </citation>
    <scope>NUCLEOTIDE SEQUENCE [LARGE SCALE GENOMIC DNA]</scope>
    <source>
        <strain evidence="11">CFBP 1232</strain>
    </source>
</reference>
<evidence type="ECO:0000256" key="2">
    <source>
        <dbReference type="ARBA" id="ARBA00013014"/>
    </source>
</evidence>
<dbReference type="EMBL" id="CAPB01000039">
    <property type="protein sequence ID" value="CCO95216.1"/>
    <property type="molecule type" value="Genomic_DNA"/>
</dbReference>
<dbReference type="InterPro" id="IPR013328">
    <property type="entry name" value="6PGD_dom2"/>
</dbReference>
<dbReference type="SUPFAM" id="SSF51735">
    <property type="entry name" value="NAD(P)-binding Rossmann-fold domains"/>
    <property type="match status" value="1"/>
</dbReference>
<name>A0A830ZVZ5_ERWAM</name>